<dbReference type="AlphaFoldDB" id="A0A8J4V1V0"/>
<dbReference type="Pfam" id="PF01176">
    <property type="entry name" value="eIF-1a"/>
    <property type="match status" value="1"/>
</dbReference>
<dbReference type="InterPro" id="IPR001253">
    <property type="entry name" value="TIF_eIF-1A"/>
</dbReference>
<evidence type="ECO:0000256" key="3">
    <source>
        <dbReference type="SAM" id="MobiDB-lite"/>
    </source>
</evidence>
<comment type="similarity">
    <text evidence="1">Belongs to the EIF1AD family.</text>
</comment>
<comment type="caution">
    <text evidence="5">The sequence shown here is derived from an EMBL/GenBank/DDBJ whole genome shotgun (WGS) entry which is preliminary data.</text>
</comment>
<dbReference type="GO" id="GO:0005634">
    <property type="term" value="C:nucleus"/>
    <property type="evidence" value="ECO:0007669"/>
    <property type="project" value="TreeGrafter"/>
</dbReference>
<evidence type="ECO:0000259" key="4">
    <source>
        <dbReference type="Pfam" id="PF01176"/>
    </source>
</evidence>
<dbReference type="SUPFAM" id="SSF50249">
    <property type="entry name" value="Nucleic acid-binding proteins"/>
    <property type="match status" value="1"/>
</dbReference>
<dbReference type="EMBL" id="AJWJ01000443">
    <property type="protein sequence ID" value="KAF2070817.1"/>
    <property type="molecule type" value="Genomic_DNA"/>
</dbReference>
<evidence type="ECO:0000256" key="2">
    <source>
        <dbReference type="ARBA" id="ARBA00022884"/>
    </source>
</evidence>
<protein>
    <recommendedName>
        <fullName evidence="4">S1-like domain-containing protein</fullName>
    </recommendedName>
</protein>
<organism evidence="5 6">
    <name type="scientific">Polysphondylium violaceum</name>
    <dbReference type="NCBI Taxonomy" id="133409"/>
    <lineage>
        <taxon>Eukaryota</taxon>
        <taxon>Amoebozoa</taxon>
        <taxon>Evosea</taxon>
        <taxon>Eumycetozoa</taxon>
        <taxon>Dictyostelia</taxon>
        <taxon>Dictyosteliales</taxon>
        <taxon>Dictyosteliaceae</taxon>
        <taxon>Polysphondylium</taxon>
    </lineage>
</organism>
<reference evidence="5" key="1">
    <citation type="submission" date="2020-01" db="EMBL/GenBank/DDBJ databases">
        <title>Development of genomics and gene disruption for Polysphondylium violaceum indicates a role for the polyketide synthase stlB in stalk morphogenesis.</title>
        <authorList>
            <person name="Narita B."/>
            <person name="Kawabe Y."/>
            <person name="Kin K."/>
            <person name="Saito T."/>
            <person name="Gibbs R."/>
            <person name="Kuspa A."/>
            <person name="Muzny D."/>
            <person name="Queller D."/>
            <person name="Richards S."/>
            <person name="Strassman J."/>
            <person name="Sucgang R."/>
            <person name="Worley K."/>
            <person name="Schaap P."/>
        </authorList>
    </citation>
    <scope>NUCLEOTIDE SEQUENCE</scope>
    <source>
        <strain evidence="5">QSvi11</strain>
    </source>
</reference>
<feature type="region of interest" description="Disordered" evidence="3">
    <location>
        <begin position="121"/>
        <end position="165"/>
    </location>
</feature>
<sequence>MSHSRKHVTDKTLNSDITVGEGHTVVKVVSIRGGNICEVQKPNGEQTLTIIPAKFNKILWIKNGSYAIIDKEDDDPKSKIRSSIVNILSKDNIKELKKSNQWPIEFEDQVDTNKRTQIVKQKVVKNDDDSDDDSLSDLMENPNHKKHAFIDDTDSDEDDDEEDDE</sequence>
<keyword evidence="6" id="KW-1185">Reference proteome</keyword>
<dbReference type="InterPro" id="IPR006196">
    <property type="entry name" value="RNA-binding_domain_S1_IF1"/>
</dbReference>
<dbReference type="InterPro" id="IPR012340">
    <property type="entry name" value="NA-bd_OB-fold"/>
</dbReference>
<accession>A0A8J4V1V0</accession>
<dbReference type="SMART" id="SM00652">
    <property type="entry name" value="eIF1a"/>
    <property type="match status" value="1"/>
</dbReference>
<dbReference type="Gene3D" id="2.40.50.140">
    <property type="entry name" value="Nucleic acid-binding proteins"/>
    <property type="match status" value="1"/>
</dbReference>
<evidence type="ECO:0000313" key="6">
    <source>
        <dbReference type="Proteomes" id="UP000695562"/>
    </source>
</evidence>
<dbReference type="GO" id="GO:0003723">
    <property type="term" value="F:RNA binding"/>
    <property type="evidence" value="ECO:0007669"/>
    <property type="project" value="UniProtKB-KW"/>
</dbReference>
<dbReference type="PANTHER" id="PTHR21641:SF0">
    <property type="entry name" value="RNA-BINDING PROTEIN EIF1AD-RELATED"/>
    <property type="match status" value="1"/>
</dbReference>
<dbReference type="PANTHER" id="PTHR21641">
    <property type="entry name" value="TRANSLATION INITIATION FACTOR-RELATED"/>
    <property type="match status" value="1"/>
</dbReference>
<dbReference type="InterPro" id="IPR039294">
    <property type="entry name" value="EIF1AD"/>
</dbReference>
<dbReference type="OrthoDB" id="1738325at2759"/>
<dbReference type="Proteomes" id="UP000695562">
    <property type="component" value="Unassembled WGS sequence"/>
</dbReference>
<dbReference type="GO" id="GO:0003743">
    <property type="term" value="F:translation initiation factor activity"/>
    <property type="evidence" value="ECO:0007669"/>
    <property type="project" value="InterPro"/>
</dbReference>
<proteinExistence type="inferred from homology"/>
<feature type="domain" description="S1-like" evidence="4">
    <location>
        <begin position="23"/>
        <end position="86"/>
    </location>
</feature>
<keyword evidence="2" id="KW-0694">RNA-binding</keyword>
<name>A0A8J4V1V0_9MYCE</name>
<evidence type="ECO:0000256" key="1">
    <source>
        <dbReference type="ARBA" id="ARBA00007340"/>
    </source>
</evidence>
<gene>
    <name evidence="5" type="ORF">CYY_007864</name>
</gene>
<feature type="compositionally biased region" description="Acidic residues" evidence="3">
    <location>
        <begin position="151"/>
        <end position="165"/>
    </location>
</feature>
<evidence type="ECO:0000313" key="5">
    <source>
        <dbReference type="EMBL" id="KAF2070817.1"/>
    </source>
</evidence>